<evidence type="ECO:0008006" key="7">
    <source>
        <dbReference type="Google" id="ProtNLM"/>
    </source>
</evidence>
<dbReference type="Gene3D" id="1.10.10.140">
    <property type="entry name" value="Cytochrome c oxidase, subunit VIb"/>
    <property type="match status" value="1"/>
</dbReference>
<evidence type="ECO:0000313" key="5">
    <source>
        <dbReference type="EMBL" id="EFJ09717.1"/>
    </source>
</evidence>
<sequence>VEDVLNTKTAPFDIRFPSTNQTKHCYTRYIEYHKCRKERGPDAPECDKYARYYRSLCPSEWIERWNEQREMGVFPGPY</sequence>
<dbReference type="FunCoup" id="D8T106">
    <property type="interactions" value="3249"/>
</dbReference>
<accession>D8T106</accession>
<dbReference type="Gramene" id="EFJ09717">
    <property type="protein sequence ID" value="EFJ09717"/>
    <property type="gene ID" value="SELMODRAFT_129448"/>
</dbReference>
<protein>
    <recommendedName>
        <fullName evidence="7">Cytochrome c oxidase subunit</fullName>
    </recommendedName>
</protein>
<dbReference type="EMBL" id="GL377660">
    <property type="protein sequence ID" value="EFJ09717.1"/>
    <property type="molecule type" value="Genomic_DNA"/>
</dbReference>
<feature type="disulfide bond" evidence="4">
    <location>
        <begin position="35"/>
        <end position="46"/>
    </location>
</feature>
<dbReference type="FunFam" id="1.10.10.140:FF:000001">
    <property type="entry name" value="Cytochrome c oxidase subunit 6B1"/>
    <property type="match status" value="1"/>
</dbReference>
<evidence type="ECO:0000256" key="2">
    <source>
        <dbReference type="ARBA" id="ARBA00023128"/>
    </source>
</evidence>
<dbReference type="GO" id="GO:0045277">
    <property type="term" value="C:respiratory chain complex IV"/>
    <property type="evidence" value="ECO:0007669"/>
    <property type="project" value="InterPro"/>
</dbReference>
<dbReference type="InParanoid" id="D8T106"/>
<dbReference type="AlphaFoldDB" id="D8T106"/>
<dbReference type="SUPFAM" id="SSF47694">
    <property type="entry name" value="Cytochrome c oxidase subunit h"/>
    <property type="match status" value="1"/>
</dbReference>
<dbReference type="GO" id="GO:0005739">
    <property type="term" value="C:mitochondrion"/>
    <property type="evidence" value="ECO:0000318"/>
    <property type="project" value="GO_Central"/>
</dbReference>
<dbReference type="CDD" id="cd00926">
    <property type="entry name" value="Cyt_c_Oxidase_VIb"/>
    <property type="match status" value="1"/>
</dbReference>
<dbReference type="OrthoDB" id="1107506at2759"/>
<dbReference type="Pfam" id="PF02297">
    <property type="entry name" value="COX6B"/>
    <property type="match status" value="1"/>
</dbReference>
<reference evidence="5 6" key="1">
    <citation type="journal article" date="2011" name="Science">
        <title>The Selaginella genome identifies genetic changes associated with the evolution of vascular plants.</title>
        <authorList>
            <person name="Banks J.A."/>
            <person name="Nishiyama T."/>
            <person name="Hasebe M."/>
            <person name="Bowman J.L."/>
            <person name="Gribskov M."/>
            <person name="dePamphilis C."/>
            <person name="Albert V.A."/>
            <person name="Aono N."/>
            <person name="Aoyama T."/>
            <person name="Ambrose B.A."/>
            <person name="Ashton N.W."/>
            <person name="Axtell M.J."/>
            <person name="Barker E."/>
            <person name="Barker M.S."/>
            <person name="Bennetzen J.L."/>
            <person name="Bonawitz N.D."/>
            <person name="Chapple C."/>
            <person name="Cheng C."/>
            <person name="Correa L.G."/>
            <person name="Dacre M."/>
            <person name="DeBarry J."/>
            <person name="Dreyer I."/>
            <person name="Elias M."/>
            <person name="Engstrom E.M."/>
            <person name="Estelle M."/>
            <person name="Feng L."/>
            <person name="Finet C."/>
            <person name="Floyd S.K."/>
            <person name="Frommer W.B."/>
            <person name="Fujita T."/>
            <person name="Gramzow L."/>
            <person name="Gutensohn M."/>
            <person name="Harholt J."/>
            <person name="Hattori M."/>
            <person name="Heyl A."/>
            <person name="Hirai T."/>
            <person name="Hiwatashi Y."/>
            <person name="Ishikawa M."/>
            <person name="Iwata M."/>
            <person name="Karol K.G."/>
            <person name="Koehler B."/>
            <person name="Kolukisaoglu U."/>
            <person name="Kubo M."/>
            <person name="Kurata T."/>
            <person name="Lalonde S."/>
            <person name="Li K."/>
            <person name="Li Y."/>
            <person name="Litt A."/>
            <person name="Lyons E."/>
            <person name="Manning G."/>
            <person name="Maruyama T."/>
            <person name="Michael T.P."/>
            <person name="Mikami K."/>
            <person name="Miyazaki S."/>
            <person name="Morinaga S."/>
            <person name="Murata T."/>
            <person name="Mueller-Roeber B."/>
            <person name="Nelson D.R."/>
            <person name="Obara M."/>
            <person name="Oguri Y."/>
            <person name="Olmstead R.G."/>
            <person name="Onodera N."/>
            <person name="Petersen B.L."/>
            <person name="Pils B."/>
            <person name="Prigge M."/>
            <person name="Rensing S.A."/>
            <person name="Riano-Pachon D.M."/>
            <person name="Roberts A.W."/>
            <person name="Sato Y."/>
            <person name="Scheller H.V."/>
            <person name="Schulz B."/>
            <person name="Schulz C."/>
            <person name="Shakirov E.V."/>
            <person name="Shibagaki N."/>
            <person name="Shinohara N."/>
            <person name="Shippen D.E."/>
            <person name="Soerensen I."/>
            <person name="Sotooka R."/>
            <person name="Sugimoto N."/>
            <person name="Sugita M."/>
            <person name="Sumikawa N."/>
            <person name="Tanurdzic M."/>
            <person name="Theissen G."/>
            <person name="Ulvskov P."/>
            <person name="Wakazuki S."/>
            <person name="Weng J.K."/>
            <person name="Willats W.W."/>
            <person name="Wipf D."/>
            <person name="Wolf P.G."/>
            <person name="Yang L."/>
            <person name="Zimmer A.D."/>
            <person name="Zhu Q."/>
            <person name="Mitros T."/>
            <person name="Hellsten U."/>
            <person name="Loque D."/>
            <person name="Otillar R."/>
            <person name="Salamov A."/>
            <person name="Schmutz J."/>
            <person name="Shapiro H."/>
            <person name="Lindquist E."/>
            <person name="Lucas S."/>
            <person name="Rokhsar D."/>
            <person name="Grigoriev I.V."/>
        </authorList>
    </citation>
    <scope>NUCLEOTIDE SEQUENCE [LARGE SCALE GENOMIC DNA]</scope>
</reference>
<feature type="disulfide bond" evidence="4">
    <location>
        <begin position="25"/>
        <end position="57"/>
    </location>
</feature>
<proteinExistence type="predicted"/>
<evidence type="ECO:0000256" key="4">
    <source>
        <dbReference type="PIRSR" id="PIRSR000278-1"/>
    </source>
</evidence>
<dbReference type="eggNOG" id="KOG3057">
    <property type="taxonomic scope" value="Eukaryota"/>
</dbReference>
<dbReference type="HOGENOM" id="CLU_133964_2_0_1"/>
<dbReference type="PROSITE" id="PS51808">
    <property type="entry name" value="CHCH"/>
    <property type="match status" value="1"/>
</dbReference>
<dbReference type="InterPro" id="IPR003213">
    <property type="entry name" value="Cyt_c_oxidase_su6B"/>
</dbReference>
<evidence type="ECO:0000256" key="3">
    <source>
        <dbReference type="ARBA" id="ARBA00023157"/>
    </source>
</evidence>
<feature type="non-terminal residue" evidence="5">
    <location>
        <position position="1"/>
    </location>
</feature>
<dbReference type="PANTHER" id="PTHR46281">
    <property type="entry name" value="CYTOCHROME C OXIDASE SUBUNIT 6B"/>
    <property type="match status" value="1"/>
</dbReference>
<comment type="subcellular location">
    <subcellularLocation>
        <location evidence="1">Mitochondrion</location>
    </subcellularLocation>
</comment>
<dbReference type="OMA" id="VQRWNQQ"/>
<dbReference type="STRING" id="88036.D8T106"/>
<dbReference type="Proteomes" id="UP000001514">
    <property type="component" value="Unassembled WGS sequence"/>
</dbReference>
<keyword evidence="2" id="KW-0496">Mitochondrion</keyword>
<evidence type="ECO:0000256" key="1">
    <source>
        <dbReference type="ARBA" id="ARBA00004173"/>
    </source>
</evidence>
<dbReference type="GO" id="GO:1902600">
    <property type="term" value="P:proton transmembrane transport"/>
    <property type="evidence" value="ECO:0007669"/>
    <property type="project" value="GOC"/>
</dbReference>
<evidence type="ECO:0000313" key="6">
    <source>
        <dbReference type="Proteomes" id="UP000001514"/>
    </source>
</evidence>
<dbReference type="InterPro" id="IPR036549">
    <property type="entry name" value="CX6/COA6-like_sf"/>
</dbReference>
<keyword evidence="3 4" id="KW-1015">Disulfide bond</keyword>
<dbReference type="KEGG" id="smo:SELMODRAFT_129448"/>
<dbReference type="PIRSF" id="PIRSF000278">
    <property type="entry name" value="Cyt_c_oxidase_6B"/>
    <property type="match status" value="1"/>
</dbReference>
<name>D8T106_SELML</name>
<organism evidence="6">
    <name type="scientific">Selaginella moellendorffii</name>
    <name type="common">Spikemoss</name>
    <dbReference type="NCBI Taxonomy" id="88036"/>
    <lineage>
        <taxon>Eukaryota</taxon>
        <taxon>Viridiplantae</taxon>
        <taxon>Streptophyta</taxon>
        <taxon>Embryophyta</taxon>
        <taxon>Tracheophyta</taxon>
        <taxon>Lycopodiopsida</taxon>
        <taxon>Selaginellales</taxon>
        <taxon>Selaginellaceae</taxon>
        <taxon>Selaginella</taxon>
    </lineage>
</organism>
<gene>
    <name evidence="5" type="ORF">SELMODRAFT_129448</name>
</gene>
<dbReference type="PANTHER" id="PTHR46281:SF8">
    <property type="entry name" value="CYTOCHROME C OXIDASE SUBUNIT 12, MITOCHONDRIAL"/>
    <property type="match status" value="1"/>
</dbReference>
<keyword evidence="6" id="KW-1185">Reference proteome</keyword>
<dbReference type="InterPro" id="IPR048280">
    <property type="entry name" value="COX6B-like"/>
</dbReference>